<dbReference type="Gene3D" id="1.20.1270.230">
    <property type="entry name" value="DNA terminal protein Gp3, priming domain"/>
    <property type="match status" value="1"/>
</dbReference>
<dbReference type="InterPro" id="IPR037216">
    <property type="entry name" value="DNA_terminal_Gp3_sf"/>
</dbReference>
<proteinExistence type="predicted"/>
<evidence type="ECO:0000313" key="2">
    <source>
        <dbReference type="Proteomes" id="UP000317352"/>
    </source>
</evidence>
<keyword evidence="2" id="KW-1185">Reference proteome</keyword>
<dbReference type="InterPro" id="IPR008770">
    <property type="entry name" value="DNA_terminal_Gp3"/>
</dbReference>
<name>A0A514AAM3_9CAUD</name>
<dbReference type="Pfam" id="PF05435">
    <property type="entry name" value="Phi-29_GP3"/>
    <property type="match status" value="1"/>
</dbReference>
<gene>
    <name evidence="1" type="ORF">KAREZI_11</name>
</gene>
<organism evidence="1 2">
    <name type="scientific">Bacillus phage Karezi</name>
    <dbReference type="NCBI Taxonomy" id="2591398"/>
    <lineage>
        <taxon>Viruses</taxon>
        <taxon>Duplodnaviria</taxon>
        <taxon>Heunggongvirae</taxon>
        <taxon>Uroviricota</taxon>
        <taxon>Caudoviricetes</taxon>
        <taxon>Salasmaviridae</taxon>
        <taxon>Tatarstanvirinae</taxon>
        <taxon>Karezivirus</taxon>
        <taxon>Karezivirus karezi</taxon>
    </lineage>
</organism>
<dbReference type="Proteomes" id="UP000317352">
    <property type="component" value="Genome"/>
</dbReference>
<dbReference type="GO" id="GO:0006269">
    <property type="term" value="P:DNA replication, synthesis of primer"/>
    <property type="evidence" value="ECO:0007669"/>
    <property type="project" value="InterPro"/>
</dbReference>
<accession>A0A514AAM3</accession>
<evidence type="ECO:0000313" key="1">
    <source>
        <dbReference type="EMBL" id="QDH50333.1"/>
    </source>
</evidence>
<dbReference type="PIRSF" id="PIRSF004179">
    <property type="entry name" value="Phi-29_GP3"/>
    <property type="match status" value="1"/>
</dbReference>
<protein>
    <submittedName>
        <fullName evidence="1">DNA terminal protein</fullName>
    </submittedName>
</protein>
<dbReference type="SUPFAM" id="SSF140919">
    <property type="entry name" value="DNA terminal protein"/>
    <property type="match status" value="1"/>
</dbReference>
<dbReference type="Gene3D" id="6.10.250.960">
    <property type="match status" value="1"/>
</dbReference>
<reference evidence="1 2" key="1">
    <citation type="submission" date="2019-06" db="EMBL/GenBank/DDBJ databases">
        <authorList>
            <person name="Sanders K."/>
            <person name="Barth R."/>
            <person name="Bowles K."/>
            <person name="Glasgow G."/>
            <person name="Gloe M."/>
            <person name="Lewis H."/>
            <person name="McGough T."/>
            <person name="Nutbrown S."/>
            <person name="Romulus S."/>
            <person name="Sergiano J."/>
            <person name="Shin D."/>
            <person name="Suresh M."/>
            <person name="Johnson A."/>
            <person name="Temple L."/>
        </authorList>
    </citation>
    <scope>NUCLEOTIDE SEQUENCE [LARGE SCALE GENOMIC DNA]</scope>
</reference>
<dbReference type="EMBL" id="MN082625">
    <property type="protein sequence ID" value="QDH50333.1"/>
    <property type="molecule type" value="Genomic_DNA"/>
</dbReference>
<sequence length="264" mass="30847">MARDNEYQLTPDEKALYSKLSRSVKNKIKRVEENYGVKLGGEIRVPAPDMFPSRAEFTRWRKQAESFTDRNNRKYQYVKNKFGIVASKAYLDELQENTKRAQKLSKEFTSRFDERPIIAKGKPIGVTVGEQKMFFAKPDKGIGKVRDFNFDDITSRDTLTRRFETARLRSEEAYYENSLITMQDNFIRSVEGSFNSEADYLVDLLRLVPPDAFYELYSIYNEIDFEIFDSEGQFINANEDILSRIEMYVEDYLAGKTDMSLKGF</sequence>
<dbReference type="InterPro" id="IPR043124">
    <property type="entry name" value="DNA_terminal_Gp3_C"/>
</dbReference>